<dbReference type="AlphaFoldDB" id="A0A060SEF0"/>
<feature type="compositionally biased region" description="Low complexity" evidence="1">
    <location>
        <begin position="27"/>
        <end position="74"/>
    </location>
</feature>
<dbReference type="Proteomes" id="UP000029665">
    <property type="component" value="Unassembled WGS sequence"/>
</dbReference>
<dbReference type="HOGENOM" id="CLU_2689010_0_0_1"/>
<evidence type="ECO:0000313" key="3">
    <source>
        <dbReference type="Proteomes" id="UP000029665"/>
    </source>
</evidence>
<comment type="caution">
    <text evidence="2">The sequence shown here is derived from an EMBL/GenBank/DDBJ whole genome shotgun (WGS) entry which is preliminary data.</text>
</comment>
<reference evidence="2" key="1">
    <citation type="submission" date="2014-01" db="EMBL/GenBank/DDBJ databases">
        <title>The genome of the white-rot fungus Pycnoporus cinnabarinus: a basidiomycete model with a versatile arsenal for lignocellulosic biomass breakdown.</title>
        <authorList>
            <person name="Levasseur A."/>
            <person name="Lomascolo A."/>
            <person name="Ruiz-Duenas F.J."/>
            <person name="Uzan E."/>
            <person name="Piumi F."/>
            <person name="Kues U."/>
            <person name="Ram A.F.J."/>
            <person name="Murat C."/>
            <person name="Haon M."/>
            <person name="Benoit I."/>
            <person name="Arfi Y."/>
            <person name="Chevret D."/>
            <person name="Drula E."/>
            <person name="Kwon M.J."/>
            <person name="Gouret P."/>
            <person name="Lesage-Meessen L."/>
            <person name="Lombard V."/>
            <person name="Mariette J."/>
            <person name="Noirot C."/>
            <person name="Park J."/>
            <person name="Patyshakuliyeva A."/>
            <person name="Wieneger R.A.B."/>
            <person name="Wosten H.A.B."/>
            <person name="Martin F."/>
            <person name="Coutinho P.M."/>
            <person name="de Vries R."/>
            <person name="Martinez A.T."/>
            <person name="Klopp C."/>
            <person name="Pontarotti P."/>
            <person name="Henrissat B."/>
            <person name="Record E."/>
        </authorList>
    </citation>
    <scope>NUCLEOTIDE SEQUENCE [LARGE SCALE GENOMIC DNA]</scope>
    <source>
        <strain evidence="2">BRFM137</strain>
    </source>
</reference>
<organism evidence="2 3">
    <name type="scientific">Pycnoporus cinnabarinus</name>
    <name type="common">Cinnabar-red polypore</name>
    <name type="synonym">Trametes cinnabarina</name>
    <dbReference type="NCBI Taxonomy" id="5643"/>
    <lineage>
        <taxon>Eukaryota</taxon>
        <taxon>Fungi</taxon>
        <taxon>Dikarya</taxon>
        <taxon>Basidiomycota</taxon>
        <taxon>Agaricomycotina</taxon>
        <taxon>Agaricomycetes</taxon>
        <taxon>Polyporales</taxon>
        <taxon>Polyporaceae</taxon>
        <taxon>Trametes</taxon>
    </lineage>
</organism>
<name>A0A060SEF0_PYCCI</name>
<gene>
    <name evidence="2" type="ORF">BN946_scf185002.g32</name>
</gene>
<evidence type="ECO:0000313" key="2">
    <source>
        <dbReference type="EMBL" id="CDO72847.1"/>
    </source>
</evidence>
<keyword evidence="3" id="KW-1185">Reference proteome</keyword>
<protein>
    <submittedName>
        <fullName evidence="2">Uncharacterized protein</fullName>
    </submittedName>
</protein>
<accession>A0A060SEF0</accession>
<feature type="region of interest" description="Disordered" evidence="1">
    <location>
        <begin position="20"/>
        <end position="74"/>
    </location>
</feature>
<evidence type="ECO:0000256" key="1">
    <source>
        <dbReference type="SAM" id="MobiDB-lite"/>
    </source>
</evidence>
<sequence length="74" mass="7592">MPFTGSDICKIMYVQIHPQTSPQPLLTSDPPASPSSSHPSESSSSVAATPTFSSTSFSPSSVTSPVSSTPSTSF</sequence>
<dbReference type="EMBL" id="CCBP010000118">
    <property type="protein sequence ID" value="CDO72847.1"/>
    <property type="molecule type" value="Genomic_DNA"/>
</dbReference>
<proteinExistence type="predicted"/>